<dbReference type="InterPro" id="IPR046956">
    <property type="entry name" value="RLP23-like"/>
</dbReference>
<keyword evidence="6" id="KW-0325">Glycoprotein</keyword>
<dbReference type="OrthoDB" id="442066at2759"/>
<dbReference type="Gene3D" id="3.80.10.10">
    <property type="entry name" value="Ribonuclease Inhibitor"/>
    <property type="match status" value="2"/>
</dbReference>
<evidence type="ECO:0000256" key="6">
    <source>
        <dbReference type="ARBA" id="ARBA00023180"/>
    </source>
</evidence>
<dbReference type="PRINTS" id="PR00019">
    <property type="entry name" value="LEURICHRPT"/>
</dbReference>
<organism evidence="8 9">
    <name type="scientific">Solanum commersonii</name>
    <name type="common">Commerson's wild potato</name>
    <name type="synonym">Commerson's nightshade</name>
    <dbReference type="NCBI Taxonomy" id="4109"/>
    <lineage>
        <taxon>Eukaryota</taxon>
        <taxon>Viridiplantae</taxon>
        <taxon>Streptophyta</taxon>
        <taxon>Embryophyta</taxon>
        <taxon>Tracheophyta</taxon>
        <taxon>Spermatophyta</taxon>
        <taxon>Magnoliopsida</taxon>
        <taxon>eudicotyledons</taxon>
        <taxon>Gunneridae</taxon>
        <taxon>Pentapetalae</taxon>
        <taxon>asterids</taxon>
        <taxon>lamiids</taxon>
        <taxon>Solanales</taxon>
        <taxon>Solanaceae</taxon>
        <taxon>Solanoideae</taxon>
        <taxon>Solaneae</taxon>
        <taxon>Solanum</taxon>
    </lineage>
</organism>
<keyword evidence="5" id="KW-0472">Membrane</keyword>
<evidence type="ECO:0000256" key="5">
    <source>
        <dbReference type="ARBA" id="ARBA00023136"/>
    </source>
</evidence>
<keyword evidence="9" id="KW-1185">Reference proteome</keyword>
<dbReference type="Pfam" id="PF00560">
    <property type="entry name" value="LRR_1"/>
    <property type="match status" value="2"/>
</dbReference>
<evidence type="ECO:0000256" key="1">
    <source>
        <dbReference type="ARBA" id="ARBA00004479"/>
    </source>
</evidence>
<dbReference type="PANTHER" id="PTHR48061">
    <property type="entry name" value="LEUCINE-RICH REPEAT RECEPTOR PROTEIN KINASE EMS1-LIKE-RELATED"/>
    <property type="match status" value="1"/>
</dbReference>
<evidence type="ECO:0000256" key="7">
    <source>
        <dbReference type="SAM" id="SignalP"/>
    </source>
</evidence>
<dbReference type="AlphaFoldDB" id="A0A9J5WPN1"/>
<accession>A0A9J5WPN1</accession>
<proteinExistence type="predicted"/>
<feature type="chain" id="PRO_5039906745" evidence="7">
    <location>
        <begin position="27"/>
        <end position="194"/>
    </location>
</feature>
<evidence type="ECO:0000313" key="8">
    <source>
        <dbReference type="EMBL" id="KAG5577132.1"/>
    </source>
</evidence>
<name>A0A9J5WPN1_SOLCO</name>
<gene>
    <name evidence="8" type="ORF">H5410_057266</name>
</gene>
<reference evidence="8 9" key="1">
    <citation type="submission" date="2020-09" db="EMBL/GenBank/DDBJ databases">
        <title>De no assembly of potato wild relative species, Solanum commersonii.</title>
        <authorList>
            <person name="Cho K."/>
        </authorList>
    </citation>
    <scope>NUCLEOTIDE SEQUENCE [LARGE SCALE GENOMIC DNA]</scope>
    <source>
        <strain evidence="8">LZ3.2</strain>
        <tissue evidence="8">Leaf</tissue>
    </source>
</reference>
<keyword evidence="3 7" id="KW-0732">Signal</keyword>
<dbReference type="Pfam" id="PF13516">
    <property type="entry name" value="LRR_6"/>
    <property type="match status" value="1"/>
</dbReference>
<protein>
    <submittedName>
        <fullName evidence="8">Uncharacterized protein</fullName>
    </submittedName>
</protein>
<dbReference type="SUPFAM" id="SSF52058">
    <property type="entry name" value="L domain-like"/>
    <property type="match status" value="1"/>
</dbReference>
<sequence>VYNLLNGTIPSWVFSLPLLISFLSLGQNQFSGLPDELKTNPALIKLDLSHNQLSGSFPQITCESHNLYSLDLSSNNITLDAGTHITFPSLAILSLSSCELKDFPHLLKNVKTLEFLDISNNKIRGQIPDWFSSMRWDSLWFLIHLQDTLSFAFPSCEFLFFLVMNSVAHFLHSILSLAPSFSSLNIFNLQECQF</sequence>
<evidence type="ECO:0000256" key="3">
    <source>
        <dbReference type="ARBA" id="ARBA00022729"/>
    </source>
</evidence>
<evidence type="ECO:0000256" key="4">
    <source>
        <dbReference type="ARBA" id="ARBA00022989"/>
    </source>
</evidence>
<dbReference type="InterPro" id="IPR001611">
    <property type="entry name" value="Leu-rich_rpt"/>
</dbReference>
<evidence type="ECO:0000313" key="9">
    <source>
        <dbReference type="Proteomes" id="UP000824120"/>
    </source>
</evidence>
<dbReference type="GO" id="GO:0016020">
    <property type="term" value="C:membrane"/>
    <property type="evidence" value="ECO:0007669"/>
    <property type="project" value="UniProtKB-SubCell"/>
</dbReference>
<dbReference type="InterPro" id="IPR032675">
    <property type="entry name" value="LRR_dom_sf"/>
</dbReference>
<dbReference type="Proteomes" id="UP000824120">
    <property type="component" value="Chromosome 11"/>
</dbReference>
<feature type="non-terminal residue" evidence="8">
    <location>
        <position position="1"/>
    </location>
</feature>
<keyword evidence="4" id="KW-1133">Transmembrane helix</keyword>
<evidence type="ECO:0000256" key="2">
    <source>
        <dbReference type="ARBA" id="ARBA00022692"/>
    </source>
</evidence>
<feature type="signal peptide" evidence="7">
    <location>
        <begin position="1"/>
        <end position="26"/>
    </location>
</feature>
<dbReference type="EMBL" id="JACXVP010000011">
    <property type="protein sequence ID" value="KAG5577132.1"/>
    <property type="molecule type" value="Genomic_DNA"/>
</dbReference>
<comment type="subcellular location">
    <subcellularLocation>
        <location evidence="1">Membrane</location>
        <topology evidence="1">Single-pass type I membrane protein</topology>
    </subcellularLocation>
</comment>
<keyword evidence="2" id="KW-0812">Transmembrane</keyword>
<comment type="caution">
    <text evidence="8">The sequence shown here is derived from an EMBL/GenBank/DDBJ whole genome shotgun (WGS) entry which is preliminary data.</text>
</comment>
<dbReference type="PANTHER" id="PTHR48061:SF38">
    <property type="entry name" value="SERINE_THREONINE-PROTEIN KINASE BRI1"/>
    <property type="match status" value="1"/>
</dbReference>